<dbReference type="InParanoid" id="A0A7M7KK23"/>
<dbReference type="RefSeq" id="XP_022668066.1">
    <property type="nucleotide sequence ID" value="XM_022812331.1"/>
</dbReference>
<organism evidence="2 3">
    <name type="scientific">Varroa destructor</name>
    <name type="common">Honeybee mite</name>
    <dbReference type="NCBI Taxonomy" id="109461"/>
    <lineage>
        <taxon>Eukaryota</taxon>
        <taxon>Metazoa</taxon>
        <taxon>Ecdysozoa</taxon>
        <taxon>Arthropoda</taxon>
        <taxon>Chelicerata</taxon>
        <taxon>Arachnida</taxon>
        <taxon>Acari</taxon>
        <taxon>Parasitiformes</taxon>
        <taxon>Mesostigmata</taxon>
        <taxon>Gamasina</taxon>
        <taxon>Dermanyssoidea</taxon>
        <taxon>Varroidae</taxon>
        <taxon>Varroa</taxon>
    </lineage>
</organism>
<keyword evidence="1" id="KW-0812">Transmembrane</keyword>
<accession>A0A7M7KK23</accession>
<dbReference type="KEGG" id="vde:111253215"/>
<dbReference type="EnsemblMetazoa" id="XM_022812331">
    <property type="protein sequence ID" value="XP_022668066"/>
    <property type="gene ID" value="LOC111253215"/>
</dbReference>
<dbReference type="OrthoDB" id="10657402at2759"/>
<keyword evidence="1" id="KW-0472">Membrane</keyword>
<dbReference type="AlphaFoldDB" id="A0A7M7KK23"/>
<keyword evidence="1" id="KW-1133">Transmembrane helix</keyword>
<keyword evidence="3" id="KW-1185">Reference proteome</keyword>
<evidence type="ECO:0000313" key="3">
    <source>
        <dbReference type="Proteomes" id="UP000594260"/>
    </source>
</evidence>
<feature type="transmembrane region" description="Helical" evidence="1">
    <location>
        <begin position="6"/>
        <end position="27"/>
    </location>
</feature>
<reference evidence="2" key="1">
    <citation type="submission" date="2021-01" db="UniProtKB">
        <authorList>
            <consortium name="EnsemblMetazoa"/>
        </authorList>
    </citation>
    <scope>IDENTIFICATION</scope>
</reference>
<dbReference type="Proteomes" id="UP000594260">
    <property type="component" value="Unplaced"/>
</dbReference>
<evidence type="ECO:0000313" key="2">
    <source>
        <dbReference type="EnsemblMetazoa" id="XP_022668066"/>
    </source>
</evidence>
<dbReference type="GeneID" id="111253215"/>
<name>A0A7M7KK23_VARDE</name>
<sequence length="166" mass="18347">MKGLGGIPAVIVALLLVLFTFSTRGFVLKKATKALGGYALVKALEPKPPQMVGIMMPMPLMNMMEPMTPMMDDKFPSAAMMAMMMASMDKKPEMNEPVMEMKTPASMMSMPDMMKMMKGADARPVNGQMMMPSQLPSEPSDQQVLAAVHALEHRRLRAIPRNIHIH</sequence>
<protein>
    <submittedName>
        <fullName evidence="2">Uncharacterized protein</fullName>
    </submittedName>
</protein>
<proteinExistence type="predicted"/>
<evidence type="ECO:0000256" key="1">
    <source>
        <dbReference type="SAM" id="Phobius"/>
    </source>
</evidence>